<dbReference type="InterPro" id="IPR041677">
    <property type="entry name" value="DNA2/NAM7_AAA_11"/>
</dbReference>
<name>A0A1D2MIV9_ORCCI</name>
<dbReference type="InterPro" id="IPR045055">
    <property type="entry name" value="DNA2/NAM7-like"/>
</dbReference>
<dbReference type="InterPro" id="IPR027417">
    <property type="entry name" value="P-loop_NTPase"/>
</dbReference>
<dbReference type="Pfam" id="PF13086">
    <property type="entry name" value="AAA_11"/>
    <property type="match status" value="1"/>
</dbReference>
<accession>A0A1D2MIV9</accession>
<dbReference type="STRING" id="48709.A0A1D2MIV9"/>
<protein>
    <submittedName>
        <fullName evidence="5">NFX1-type zinc finger-containing protein 1</fullName>
    </submittedName>
</protein>
<keyword evidence="6" id="KW-1185">Reference proteome</keyword>
<dbReference type="Pfam" id="PF25396">
    <property type="entry name" value="ZNFX1"/>
    <property type="match status" value="1"/>
</dbReference>
<gene>
    <name evidence="5" type="ORF">Ocin01_13744</name>
</gene>
<evidence type="ECO:0000259" key="2">
    <source>
        <dbReference type="Pfam" id="PF13086"/>
    </source>
</evidence>
<organism evidence="5 6">
    <name type="scientific">Orchesella cincta</name>
    <name type="common">Springtail</name>
    <name type="synonym">Podura cincta</name>
    <dbReference type="NCBI Taxonomy" id="48709"/>
    <lineage>
        <taxon>Eukaryota</taxon>
        <taxon>Metazoa</taxon>
        <taxon>Ecdysozoa</taxon>
        <taxon>Arthropoda</taxon>
        <taxon>Hexapoda</taxon>
        <taxon>Collembola</taxon>
        <taxon>Entomobryomorpha</taxon>
        <taxon>Entomobryoidea</taxon>
        <taxon>Orchesellidae</taxon>
        <taxon>Orchesellinae</taxon>
        <taxon>Orchesella</taxon>
    </lineage>
</organism>
<evidence type="ECO:0000259" key="3">
    <source>
        <dbReference type="Pfam" id="PF13087"/>
    </source>
</evidence>
<dbReference type="CDD" id="cd18808">
    <property type="entry name" value="SF1_C_Upf1"/>
    <property type="match status" value="1"/>
</dbReference>
<dbReference type="OMA" id="EWIMVEA"/>
<dbReference type="GO" id="GO:0031048">
    <property type="term" value="P:regulatory ncRNA-mediated heterochromatin formation"/>
    <property type="evidence" value="ECO:0007669"/>
    <property type="project" value="TreeGrafter"/>
</dbReference>
<sequence>FEMSSSIPEGLLNFSKWLEDGGYLLSSETVISDVHDGYLEPFRKFIEWLPTVPKWDLESGELMRKIVKLIGALSLSADQVWTTVKEYTKKQGKLLAIACNHKFLEVVIELLQLWNGKVSEYSTEDTFSAISRFCKTVMANLPFLGRNRLESVVETCLDMLNTLKTRYEWVNRLVIEFKCVKEKIKEVNKQAEVEEEASKMREFTEEFELLLHNRVAPDNYRKVQIIPTLVELLENKRPFLRPNKIKGAYQNAEHYLDVQFRLLREDFVQPLRKGVEHLLQNKDEYLKGNCLNKSEENVQIYSGITFSRLDKDDGTHLFRLPYQFVNGVDWSSSKKLMPGCLVVLTSDFFKTAIFATARDDPNISRDRAEGEKPPIKELPSVSLQPQCSSEATFLNPKKNPMSKFIVSGCSTVKLPVYFTDETFLLLPILEEKTVRGSCLERNISVSVSSENQELDPWPSSLIQDNLQLDDDQYEAYKMALTSELAIIQGPPGTGKTFIGLQIVRTLLLNRGRRGSVPESPLLIVCKTNHALDQFLELLLKVHENVKVVRVGSQSNSEEVAQCTLYQRRQELHKNAGKSKKERKVLADERRMRDKVYEIEFQIRQLKKELTALESGPLDRDKVTLVKKAEVERSGSSCQKLDTVEGGQGEADIIGMTTTGAAKHHGVLEYAKPAIVIIEEAAEILEAHVITSLTTDCKQLILIGDHLQLRPIPAVYELECKYRMNVSFFERMILNGVKICTLKTQHRMRPEICDLIAGTVYETLHNHPSVQVYPPVKGIVKSMFFLIHNEPERPEARLMSKSNQHEADFIAGLCEYLLLQEYQPSEITVLTAYNAQVYLLQRVMPASCREVQIVSVDSYQGEENNIILLSLVRSNPENSIGFVGIENRVSTIWQRIHAKLEAGNNCGNGLELKCEHGNVTTVKQGSDFLRLKSSGGCGDGCDGTLDLDEDKENVVSEELDIIVKKNQMCCGHKPRIACWAFGRAKCTIRCTHKLKCGHECALTCHLTQDPDHLLYKCQLGCERQCESGHDCCSHSNHPCCDPCPPCLIEVRKPLEFNPSQFSVQPCFLSQQRG</sequence>
<evidence type="ECO:0000256" key="1">
    <source>
        <dbReference type="SAM" id="Coils"/>
    </source>
</evidence>
<dbReference type="Proteomes" id="UP000094527">
    <property type="component" value="Unassembled WGS sequence"/>
</dbReference>
<dbReference type="PANTHER" id="PTHR10887:SF341">
    <property type="entry name" value="NFX1-TYPE ZINC FINGER-CONTAINING PROTEIN 1"/>
    <property type="match status" value="1"/>
</dbReference>
<keyword evidence="1" id="KW-0175">Coiled coil</keyword>
<dbReference type="Gene3D" id="3.40.50.300">
    <property type="entry name" value="P-loop containing nucleotide triphosphate hydrolases"/>
    <property type="match status" value="2"/>
</dbReference>
<evidence type="ECO:0000313" key="5">
    <source>
        <dbReference type="EMBL" id="ODM92940.1"/>
    </source>
</evidence>
<dbReference type="GO" id="GO:0004386">
    <property type="term" value="F:helicase activity"/>
    <property type="evidence" value="ECO:0007669"/>
    <property type="project" value="InterPro"/>
</dbReference>
<dbReference type="InterPro" id="IPR041679">
    <property type="entry name" value="DNA2/NAM7-like_C"/>
</dbReference>
<evidence type="ECO:0000313" key="6">
    <source>
        <dbReference type="Proteomes" id="UP000094527"/>
    </source>
</evidence>
<feature type="domain" description="DNA2/NAM7 helicase helicase" evidence="2">
    <location>
        <begin position="467"/>
        <end position="711"/>
    </location>
</feature>
<dbReference type="OrthoDB" id="2423195at2759"/>
<dbReference type="InterPro" id="IPR057373">
    <property type="entry name" value="ZNFX1"/>
</dbReference>
<reference evidence="5 6" key="1">
    <citation type="journal article" date="2016" name="Genome Biol. Evol.">
        <title>Gene Family Evolution Reflects Adaptation to Soil Environmental Stressors in the Genome of the Collembolan Orchesella cincta.</title>
        <authorList>
            <person name="Faddeeva-Vakhrusheva A."/>
            <person name="Derks M.F."/>
            <person name="Anvar S.Y."/>
            <person name="Agamennone V."/>
            <person name="Suring W."/>
            <person name="Smit S."/>
            <person name="van Straalen N.M."/>
            <person name="Roelofs D."/>
        </authorList>
    </citation>
    <scope>NUCLEOTIDE SEQUENCE [LARGE SCALE GENOMIC DNA]</scope>
    <source>
        <tissue evidence="5">Mixed pool</tissue>
    </source>
</reference>
<feature type="domain" description="DNA2/NAM7 helicase-like C-terminal" evidence="3">
    <location>
        <begin position="724"/>
        <end position="890"/>
    </location>
</feature>
<comment type="caution">
    <text evidence="5">The sequence shown here is derived from an EMBL/GenBank/DDBJ whole genome shotgun (WGS) entry which is preliminary data.</text>
</comment>
<feature type="coiled-coil region" evidence="1">
    <location>
        <begin position="170"/>
        <end position="197"/>
    </location>
</feature>
<dbReference type="Pfam" id="PF13087">
    <property type="entry name" value="AAA_12"/>
    <property type="match status" value="1"/>
</dbReference>
<dbReference type="PANTHER" id="PTHR10887">
    <property type="entry name" value="DNA2/NAM7 HELICASE FAMILY"/>
    <property type="match status" value="1"/>
</dbReference>
<feature type="domain" description="ZNFX1" evidence="4">
    <location>
        <begin position="294"/>
        <end position="361"/>
    </location>
</feature>
<dbReference type="SUPFAM" id="SSF52540">
    <property type="entry name" value="P-loop containing nucleoside triphosphate hydrolases"/>
    <property type="match status" value="1"/>
</dbReference>
<feature type="non-terminal residue" evidence="5">
    <location>
        <position position="1"/>
    </location>
</feature>
<evidence type="ECO:0000259" key="4">
    <source>
        <dbReference type="Pfam" id="PF25396"/>
    </source>
</evidence>
<dbReference type="AlphaFoldDB" id="A0A1D2MIV9"/>
<dbReference type="EMBL" id="LJIJ01001115">
    <property type="protein sequence ID" value="ODM92940.1"/>
    <property type="molecule type" value="Genomic_DNA"/>
</dbReference>
<proteinExistence type="predicted"/>
<dbReference type="GO" id="GO:0031380">
    <property type="term" value="C:nuclear RNA-directed RNA polymerase complex"/>
    <property type="evidence" value="ECO:0007669"/>
    <property type="project" value="TreeGrafter"/>
</dbReference>
<dbReference type="InterPro" id="IPR047187">
    <property type="entry name" value="SF1_C_Upf1"/>
</dbReference>
<dbReference type="CDD" id="cd17936">
    <property type="entry name" value="EEXXEc_NFX1"/>
    <property type="match status" value="1"/>
</dbReference>